<feature type="region of interest" description="Disordered" evidence="1">
    <location>
        <begin position="246"/>
        <end position="281"/>
    </location>
</feature>
<dbReference type="Proteomes" id="UP000184383">
    <property type="component" value="Unassembled WGS sequence"/>
</dbReference>
<dbReference type="RefSeq" id="XP_040689804.1">
    <property type="nucleotide sequence ID" value="XM_040830995.1"/>
</dbReference>
<organism evidence="2 3">
    <name type="scientific">Aspergillus wentii DTO 134E9</name>
    <dbReference type="NCBI Taxonomy" id="1073089"/>
    <lineage>
        <taxon>Eukaryota</taxon>
        <taxon>Fungi</taxon>
        <taxon>Dikarya</taxon>
        <taxon>Ascomycota</taxon>
        <taxon>Pezizomycotina</taxon>
        <taxon>Eurotiomycetes</taxon>
        <taxon>Eurotiomycetidae</taxon>
        <taxon>Eurotiales</taxon>
        <taxon>Aspergillaceae</taxon>
        <taxon>Aspergillus</taxon>
        <taxon>Aspergillus subgen. Cremei</taxon>
    </lineage>
</organism>
<protein>
    <recommendedName>
        <fullName evidence="4">F-box domain-containing protein</fullName>
    </recommendedName>
</protein>
<dbReference type="GeneID" id="63746843"/>
<proteinExistence type="predicted"/>
<reference evidence="3" key="1">
    <citation type="journal article" date="2017" name="Genome Biol.">
        <title>Comparative genomics reveals high biological diversity and specific adaptations in the industrially and medically important fungal genus Aspergillus.</title>
        <authorList>
            <person name="de Vries R.P."/>
            <person name="Riley R."/>
            <person name="Wiebenga A."/>
            <person name="Aguilar-Osorio G."/>
            <person name="Amillis S."/>
            <person name="Uchima C.A."/>
            <person name="Anderluh G."/>
            <person name="Asadollahi M."/>
            <person name="Askin M."/>
            <person name="Barry K."/>
            <person name="Battaglia E."/>
            <person name="Bayram O."/>
            <person name="Benocci T."/>
            <person name="Braus-Stromeyer S.A."/>
            <person name="Caldana C."/>
            <person name="Canovas D."/>
            <person name="Cerqueira G.C."/>
            <person name="Chen F."/>
            <person name="Chen W."/>
            <person name="Choi C."/>
            <person name="Clum A."/>
            <person name="Dos Santos R.A."/>
            <person name="Damasio A.R."/>
            <person name="Diallinas G."/>
            <person name="Emri T."/>
            <person name="Fekete E."/>
            <person name="Flipphi M."/>
            <person name="Freyberg S."/>
            <person name="Gallo A."/>
            <person name="Gournas C."/>
            <person name="Habgood R."/>
            <person name="Hainaut M."/>
            <person name="Harispe M.L."/>
            <person name="Henrissat B."/>
            <person name="Hilden K.S."/>
            <person name="Hope R."/>
            <person name="Hossain A."/>
            <person name="Karabika E."/>
            <person name="Karaffa L."/>
            <person name="Karanyi Z."/>
            <person name="Krasevec N."/>
            <person name="Kuo A."/>
            <person name="Kusch H."/>
            <person name="LaButti K."/>
            <person name="Lagendijk E.L."/>
            <person name="Lapidus A."/>
            <person name="Levasseur A."/>
            <person name="Lindquist E."/>
            <person name="Lipzen A."/>
            <person name="Logrieco A.F."/>
            <person name="MacCabe A."/>
            <person name="Maekelae M.R."/>
            <person name="Malavazi I."/>
            <person name="Melin P."/>
            <person name="Meyer V."/>
            <person name="Mielnichuk N."/>
            <person name="Miskei M."/>
            <person name="Molnar A.P."/>
            <person name="Mule G."/>
            <person name="Ngan C.Y."/>
            <person name="Orejas M."/>
            <person name="Orosz E."/>
            <person name="Ouedraogo J.P."/>
            <person name="Overkamp K.M."/>
            <person name="Park H.-S."/>
            <person name="Perrone G."/>
            <person name="Piumi F."/>
            <person name="Punt P.J."/>
            <person name="Ram A.F."/>
            <person name="Ramon A."/>
            <person name="Rauscher S."/>
            <person name="Record E."/>
            <person name="Riano-Pachon D.M."/>
            <person name="Robert V."/>
            <person name="Roehrig J."/>
            <person name="Ruller R."/>
            <person name="Salamov A."/>
            <person name="Salih N.S."/>
            <person name="Samson R.A."/>
            <person name="Sandor E."/>
            <person name="Sanguinetti M."/>
            <person name="Schuetze T."/>
            <person name="Sepcic K."/>
            <person name="Shelest E."/>
            <person name="Sherlock G."/>
            <person name="Sophianopoulou V."/>
            <person name="Squina F.M."/>
            <person name="Sun H."/>
            <person name="Susca A."/>
            <person name="Todd R.B."/>
            <person name="Tsang A."/>
            <person name="Unkles S.E."/>
            <person name="van de Wiele N."/>
            <person name="van Rossen-Uffink D."/>
            <person name="Oliveira J.V."/>
            <person name="Vesth T.C."/>
            <person name="Visser J."/>
            <person name="Yu J.-H."/>
            <person name="Zhou M."/>
            <person name="Andersen M.R."/>
            <person name="Archer D.B."/>
            <person name="Baker S.E."/>
            <person name="Benoit I."/>
            <person name="Brakhage A.A."/>
            <person name="Braus G.H."/>
            <person name="Fischer R."/>
            <person name="Frisvad J.C."/>
            <person name="Goldman G.H."/>
            <person name="Houbraken J."/>
            <person name="Oakley B."/>
            <person name="Pocsi I."/>
            <person name="Scazzocchio C."/>
            <person name="Seiboth B."/>
            <person name="vanKuyk P.A."/>
            <person name="Wortman J."/>
            <person name="Dyer P.S."/>
            <person name="Grigoriev I.V."/>
        </authorList>
    </citation>
    <scope>NUCLEOTIDE SEQUENCE [LARGE SCALE GENOMIC DNA]</scope>
    <source>
        <strain evidence="3">DTO 134E9</strain>
    </source>
</reference>
<dbReference type="EMBL" id="KV878212">
    <property type="protein sequence ID" value="OJJ36128.1"/>
    <property type="molecule type" value="Genomic_DNA"/>
</dbReference>
<keyword evidence="3" id="KW-1185">Reference proteome</keyword>
<evidence type="ECO:0008006" key="4">
    <source>
        <dbReference type="Google" id="ProtNLM"/>
    </source>
</evidence>
<gene>
    <name evidence="2" type="ORF">ASPWEDRAFT_172915</name>
</gene>
<evidence type="ECO:0000313" key="2">
    <source>
        <dbReference type="EMBL" id="OJJ36128.1"/>
    </source>
</evidence>
<evidence type="ECO:0000313" key="3">
    <source>
        <dbReference type="Proteomes" id="UP000184383"/>
    </source>
</evidence>
<dbReference type="AlphaFoldDB" id="A0A1L9RMS8"/>
<sequence>MANPFCMLCGKALYRASVSMHDDRSSARMFAECPKWKRSYRRDHFVVDQAANLSKLSFTRPWLWARLYRAIIQETDKTGRRFSVSGVSLYWNEEHVAVPEDPNLLIMGDAWRIRDKTIKAGVASTRYTTRYPRQRAYAMHERCWVLMTRIVDVELINMHLDLFVKALCYRRRQKAEDENPLICEENVWMKWKNRYADSYMMSPRRYTSAYENQMECSDNAYAARDPLNVSKLQKLLKHPERIRRHGLQRKTKMEARKKKKEKKKEKKEKKQKTLKSRTPAPRRMKPFDIRDILIPPEIVMIIMDMLYGPKDIVLLLWVFPQWRLSIHQGYWRIRCIHDFILHGPLPDAAALDWRYLYFNIDRLLSNSHGWRNRRRIMNILEGTRALFLKFVAKSAG</sequence>
<accession>A0A1L9RMS8</accession>
<name>A0A1L9RMS8_ASPWE</name>
<dbReference type="OrthoDB" id="4485631at2759"/>
<dbReference type="VEuPathDB" id="FungiDB:ASPWEDRAFT_172915"/>
<evidence type="ECO:0000256" key="1">
    <source>
        <dbReference type="SAM" id="MobiDB-lite"/>
    </source>
</evidence>